<dbReference type="InterPro" id="IPR036875">
    <property type="entry name" value="Znf_CCHC_sf"/>
</dbReference>
<dbReference type="PROSITE" id="PS50878">
    <property type="entry name" value="RT_POL"/>
    <property type="match status" value="1"/>
</dbReference>
<evidence type="ECO:0000313" key="3">
    <source>
        <dbReference type="EMBL" id="GBM75079.1"/>
    </source>
</evidence>
<name>A0A4Y2ICR0_ARAVE</name>
<dbReference type="Gene3D" id="3.30.420.10">
    <property type="entry name" value="Ribonuclease H-like superfamily/Ribonuclease H"/>
    <property type="match status" value="1"/>
</dbReference>
<dbReference type="PANTHER" id="PTHR36688">
    <property type="entry name" value="ENDO/EXONUCLEASE/PHOSPHATASE DOMAIN-CONTAINING PROTEIN"/>
    <property type="match status" value="1"/>
</dbReference>
<dbReference type="SUPFAM" id="SSF57756">
    <property type="entry name" value="Retrovirus zinc finger-like domains"/>
    <property type="match status" value="1"/>
</dbReference>
<keyword evidence="4" id="KW-1185">Reference proteome</keyword>
<dbReference type="PROSITE" id="PS50879">
    <property type="entry name" value="RNASE_H_1"/>
    <property type="match status" value="1"/>
</dbReference>
<dbReference type="InterPro" id="IPR036397">
    <property type="entry name" value="RNaseH_sf"/>
</dbReference>
<dbReference type="SUPFAM" id="SSF56672">
    <property type="entry name" value="DNA/RNA polymerases"/>
    <property type="match status" value="1"/>
</dbReference>
<dbReference type="CDD" id="cd01650">
    <property type="entry name" value="RT_nLTR_like"/>
    <property type="match status" value="1"/>
</dbReference>
<feature type="domain" description="Reverse transcriptase" evidence="1">
    <location>
        <begin position="790"/>
        <end position="1061"/>
    </location>
</feature>
<dbReference type="InterPro" id="IPR000477">
    <property type="entry name" value="RT_dom"/>
</dbReference>
<dbReference type="OrthoDB" id="6433748at2759"/>
<dbReference type="InterPro" id="IPR002156">
    <property type="entry name" value="RNaseH_domain"/>
</dbReference>
<keyword evidence="3" id="KW-0695">RNA-directed DNA polymerase</keyword>
<dbReference type="GO" id="GO:0003676">
    <property type="term" value="F:nucleic acid binding"/>
    <property type="evidence" value="ECO:0007669"/>
    <property type="project" value="InterPro"/>
</dbReference>
<dbReference type="GO" id="GO:0042575">
    <property type="term" value="C:DNA polymerase complex"/>
    <property type="evidence" value="ECO:0007669"/>
    <property type="project" value="UniProtKB-ARBA"/>
</dbReference>
<dbReference type="Pfam" id="PF00078">
    <property type="entry name" value="RVT_1"/>
    <property type="match status" value="1"/>
</dbReference>
<proteinExistence type="predicted"/>
<gene>
    <name evidence="3" type="primary">X-elementORF2_162</name>
    <name evidence="3" type="ORF">AVEN_197440_1</name>
</gene>
<feature type="domain" description="RNase H type-1" evidence="2">
    <location>
        <begin position="1272"/>
        <end position="1400"/>
    </location>
</feature>
<dbReference type="CDD" id="cd09276">
    <property type="entry name" value="Rnase_HI_RT_non_LTR"/>
    <property type="match status" value="1"/>
</dbReference>
<accession>A0A4Y2ICR0</accession>
<dbReference type="Pfam" id="PF14529">
    <property type="entry name" value="Exo_endo_phos_2"/>
    <property type="match status" value="1"/>
</dbReference>
<sequence length="1540" mass="175590">MGKKKLVPFSGHHVDNNKTEKPFDKFFVIQRISSNKETFETVSPFLVQRAIVSTIGEVNSVRKLRSGDLLVEVNSLKQAQQILKLKSFETVQINVTTHRTLNFCKGVITCGELFNDTMEQITQELKSEGVIHVRRINIRRDGKLVPTKHLILTFNSPKLPESIRAGYIKLPVKPFIPNPLRCFKCQRFGHSQSTCRGTLTCARCAVAGHESTGCTSDEKCANCKGGHTSFSRSCPKWKLEKEIVTTKVKKGISFPEARRLVQAQTPTEGKSYASALKTPLVASMTQTKRVVILTTDTDSDPISDSPIAERSTKKFKKKRMPKAQQSLALKFSKQGSHLKDLKSKRSVALDLGKAGLATRDLTSLFGNPSKSSELFEIHPSEDDVEDFQMSCELPATQLTGAVAVQVHFRTLVTVCCIYLPPSDIISQDDLNILVDQLPAPFILLGDFNGHSTLWGSDSTNSRGRQIEQFISDNCLCLLNNDEKTYFHEPTRTFHSLDLAICSPELLPMLNFAVGSDLCNSDHFPLIISPVDSSSVTSCPETYIFQRADWAEFTRRAVITEAMISPDSITDAIQNVIDCIICAADATIPKRSPLPRKFRKPWWNEVCREAYKKQRKLWGIFRRYPTTENLIAFKRARATARRVRRRSQKESWIKYISSITSTISSAQLWKKVKAANGIYTEFAFPILKTGTISHSSPSDIANVIGQTFAEVSSRDSYCPVFLAKKKQAERLNLQFRTRRHFPYNNDFQMFELKRALSPTRSTCPGPDGITYNMLRHLDESSLLHLLRLFNRMWNEQLFPVQWHEAIVIPILKPGKDPTEPTNYRPIALTSCLCKTFERMINVRLLYEIEKNECISPYQSGFRRGRSTIDNLIHLDSQIRNAFVRRNHLVSIFFDIEKAYDRTWRFGILRALFDMGLRGNLPIFIQKFLKNRFFRVRIGNEYSHRFNQNEGVPQGSVLSVTLFILHLSRILHVLPSSVSGTLYVDDLQISCQGSNMALMERQLQKAVNKLTTWCDENGHSLSPEKSRCVHFCRKRNLHPDPVIQIRGVDIPVVQEIRFLGVIFDHKLTFIPHVLHLRKKCERSLNILKVLSTTTWGADRTSLLRIYQSVILSRIDYGCEVYGCARSSTLRNLDTVHHSALRICSGAFRTSPVHSLYVVCHQLPLHLRRKMLCAQYFFRLQCHPTHPLRRMTLPIGLGRLYNARPSNVLPFCERTKRSLADSGFPNVQICPIDFLSFAPWDVPQISFQNPFSEFHKSTTAPAVFQQLFCYHRLQFSAHVPIFTDGSKTSSHVGCGIVVAQEIFSRKLHNMCSVLTAELMAILFALEKISCFHNQKFCIYSDSMSALEALSHPHDRAHPLVLDIVCLLRNLQSRGLEILFCWIPSHVGINGNESADAAAKSATIYFERPLPYSDVKKWFSHHIKSLWQELWDQQTRNKLRTIHPLIGMWPIVPMRTFDVKLTRLRIGHSRLTHKHLLSGERCPACTTCQVDLTIHHILVECPVFNNHRFRFFNSVSVNIRDLVGEHPHPHIFTFLNAIGIFNFI</sequence>
<dbReference type="Pfam" id="PF00075">
    <property type="entry name" value="RNase_H"/>
    <property type="match status" value="1"/>
</dbReference>
<dbReference type="SUPFAM" id="SSF53098">
    <property type="entry name" value="Ribonuclease H-like"/>
    <property type="match status" value="1"/>
</dbReference>
<dbReference type="InterPro" id="IPR036691">
    <property type="entry name" value="Endo/exonu/phosph_ase_sf"/>
</dbReference>
<dbReference type="InterPro" id="IPR052560">
    <property type="entry name" value="RdDP_mobile_element"/>
</dbReference>
<protein>
    <submittedName>
        <fullName evidence="3">Putative RNA-directed DNA polymerase from transposon X-element</fullName>
    </submittedName>
</protein>
<dbReference type="EMBL" id="BGPR01002535">
    <property type="protein sequence ID" value="GBM75079.1"/>
    <property type="molecule type" value="Genomic_DNA"/>
</dbReference>
<evidence type="ECO:0000259" key="1">
    <source>
        <dbReference type="PROSITE" id="PS50878"/>
    </source>
</evidence>
<organism evidence="3 4">
    <name type="scientific">Araneus ventricosus</name>
    <name type="common">Orbweaver spider</name>
    <name type="synonym">Epeira ventricosa</name>
    <dbReference type="NCBI Taxonomy" id="182803"/>
    <lineage>
        <taxon>Eukaryota</taxon>
        <taxon>Metazoa</taxon>
        <taxon>Ecdysozoa</taxon>
        <taxon>Arthropoda</taxon>
        <taxon>Chelicerata</taxon>
        <taxon>Arachnida</taxon>
        <taxon>Araneae</taxon>
        <taxon>Araneomorphae</taxon>
        <taxon>Entelegynae</taxon>
        <taxon>Araneoidea</taxon>
        <taxon>Araneidae</taxon>
        <taxon>Araneus</taxon>
    </lineage>
</organism>
<dbReference type="PANTHER" id="PTHR36688:SF2">
    <property type="entry name" value="ENDONUCLEASE_EXONUCLEASE_PHOSPHATASE DOMAIN-CONTAINING PROTEIN"/>
    <property type="match status" value="1"/>
</dbReference>
<comment type="caution">
    <text evidence="3">The sequence shown here is derived from an EMBL/GenBank/DDBJ whole genome shotgun (WGS) entry which is preliminary data.</text>
</comment>
<dbReference type="InterPro" id="IPR043502">
    <property type="entry name" value="DNA/RNA_pol_sf"/>
</dbReference>
<dbReference type="SUPFAM" id="SSF56219">
    <property type="entry name" value="DNase I-like"/>
    <property type="match status" value="1"/>
</dbReference>
<dbReference type="GO" id="GO:0003964">
    <property type="term" value="F:RNA-directed DNA polymerase activity"/>
    <property type="evidence" value="ECO:0007669"/>
    <property type="project" value="UniProtKB-KW"/>
</dbReference>
<reference evidence="3 4" key="1">
    <citation type="journal article" date="2019" name="Sci. Rep.">
        <title>Orb-weaving spider Araneus ventricosus genome elucidates the spidroin gene catalogue.</title>
        <authorList>
            <person name="Kono N."/>
            <person name="Nakamura H."/>
            <person name="Ohtoshi R."/>
            <person name="Moran D.A.P."/>
            <person name="Shinohara A."/>
            <person name="Yoshida Y."/>
            <person name="Fujiwara M."/>
            <person name="Mori M."/>
            <person name="Tomita M."/>
            <person name="Arakawa K."/>
        </authorList>
    </citation>
    <scope>NUCLEOTIDE SEQUENCE [LARGE SCALE GENOMIC DNA]</scope>
</reference>
<keyword evidence="3" id="KW-0548">Nucleotidyltransferase</keyword>
<keyword evidence="3" id="KW-0808">Transferase</keyword>
<dbReference type="InterPro" id="IPR005135">
    <property type="entry name" value="Endo/exonuclease/phosphatase"/>
</dbReference>
<dbReference type="GO" id="GO:0004523">
    <property type="term" value="F:RNA-DNA hybrid ribonuclease activity"/>
    <property type="evidence" value="ECO:0007669"/>
    <property type="project" value="InterPro"/>
</dbReference>
<dbReference type="InterPro" id="IPR001878">
    <property type="entry name" value="Znf_CCHC"/>
</dbReference>
<dbReference type="SMART" id="SM00343">
    <property type="entry name" value="ZnF_C2HC"/>
    <property type="match status" value="3"/>
</dbReference>
<evidence type="ECO:0000259" key="2">
    <source>
        <dbReference type="PROSITE" id="PS50879"/>
    </source>
</evidence>
<evidence type="ECO:0000313" key="4">
    <source>
        <dbReference type="Proteomes" id="UP000499080"/>
    </source>
</evidence>
<dbReference type="InterPro" id="IPR012337">
    <property type="entry name" value="RNaseH-like_sf"/>
</dbReference>
<dbReference type="GO" id="GO:0008270">
    <property type="term" value="F:zinc ion binding"/>
    <property type="evidence" value="ECO:0007669"/>
    <property type="project" value="InterPro"/>
</dbReference>
<dbReference type="Proteomes" id="UP000499080">
    <property type="component" value="Unassembled WGS sequence"/>
</dbReference>
<dbReference type="Gene3D" id="3.60.10.10">
    <property type="entry name" value="Endonuclease/exonuclease/phosphatase"/>
    <property type="match status" value="1"/>
</dbReference>